<name>A0A0E0CS84_9ORYZ</name>
<feature type="region of interest" description="Disordered" evidence="1">
    <location>
        <begin position="101"/>
        <end position="133"/>
    </location>
</feature>
<dbReference type="Gramene" id="OMERI02G32910.1">
    <property type="protein sequence ID" value="OMERI02G32910.1"/>
    <property type="gene ID" value="OMERI02G32910"/>
</dbReference>
<reference evidence="2" key="1">
    <citation type="submission" date="2015-04" db="UniProtKB">
        <authorList>
            <consortium name="EnsemblPlants"/>
        </authorList>
    </citation>
    <scope>IDENTIFICATION</scope>
</reference>
<evidence type="ECO:0000313" key="2">
    <source>
        <dbReference type="EnsemblPlants" id="OMERI02G32910.1"/>
    </source>
</evidence>
<dbReference type="Proteomes" id="UP000008021">
    <property type="component" value="Chromosome 2"/>
</dbReference>
<dbReference type="AlphaFoldDB" id="A0A0E0CS84"/>
<evidence type="ECO:0000256" key="1">
    <source>
        <dbReference type="SAM" id="MobiDB-lite"/>
    </source>
</evidence>
<accession>A0A0E0CS84</accession>
<protein>
    <submittedName>
        <fullName evidence="2">Uncharacterized protein</fullName>
    </submittedName>
</protein>
<dbReference type="HOGENOM" id="CLU_1909991_0_0_1"/>
<organism evidence="2">
    <name type="scientific">Oryza meridionalis</name>
    <dbReference type="NCBI Taxonomy" id="40149"/>
    <lineage>
        <taxon>Eukaryota</taxon>
        <taxon>Viridiplantae</taxon>
        <taxon>Streptophyta</taxon>
        <taxon>Embryophyta</taxon>
        <taxon>Tracheophyta</taxon>
        <taxon>Spermatophyta</taxon>
        <taxon>Magnoliopsida</taxon>
        <taxon>Liliopsida</taxon>
        <taxon>Poales</taxon>
        <taxon>Poaceae</taxon>
        <taxon>BOP clade</taxon>
        <taxon>Oryzoideae</taxon>
        <taxon>Oryzeae</taxon>
        <taxon>Oryzinae</taxon>
        <taxon>Oryza</taxon>
    </lineage>
</organism>
<sequence>MLLPRSPSPAVAAVVCAVAIRCRRHRGCRRLEASGPVRRLPPPPPPDSGWGRDLRRLRAASSLARIWPAGWIRDPLHGSSSRSPSRAAATVASLYTVVVVAPSHGKRGGKRKRGEKRKERKRRKKEQQRLTCG</sequence>
<proteinExistence type="predicted"/>
<dbReference type="EnsemblPlants" id="OMERI02G32910.1">
    <property type="protein sequence ID" value="OMERI02G32910.1"/>
    <property type="gene ID" value="OMERI02G32910"/>
</dbReference>
<reference evidence="2" key="2">
    <citation type="submission" date="2018-05" db="EMBL/GenBank/DDBJ databases">
        <title>OmerRS3 (Oryza meridionalis Reference Sequence Version 3).</title>
        <authorList>
            <person name="Zhang J."/>
            <person name="Kudrna D."/>
            <person name="Lee S."/>
            <person name="Talag J."/>
            <person name="Welchert J."/>
            <person name="Wing R.A."/>
        </authorList>
    </citation>
    <scope>NUCLEOTIDE SEQUENCE [LARGE SCALE GENOMIC DNA]</scope>
    <source>
        <strain evidence="2">cv. OR44</strain>
    </source>
</reference>
<feature type="compositionally biased region" description="Basic residues" evidence="1">
    <location>
        <begin position="104"/>
        <end position="126"/>
    </location>
</feature>
<evidence type="ECO:0000313" key="3">
    <source>
        <dbReference type="Proteomes" id="UP000008021"/>
    </source>
</evidence>
<keyword evidence="3" id="KW-1185">Reference proteome</keyword>
<feature type="region of interest" description="Disordered" evidence="1">
    <location>
        <begin position="32"/>
        <end position="52"/>
    </location>
</feature>